<dbReference type="NCBIfam" id="TIGR00278">
    <property type="entry name" value="membrane protein insertion efficiency factor YidD"/>
    <property type="match status" value="1"/>
</dbReference>
<comment type="function">
    <text evidence="1">Could be involved in insertion of integral membrane proteins into the membrane.</text>
</comment>
<comment type="subcellular location">
    <subcellularLocation>
        <location evidence="1">Cell membrane</location>
        <topology evidence="1">Peripheral membrane protein</topology>
        <orientation evidence="1">Cytoplasmic side</orientation>
    </subcellularLocation>
</comment>
<evidence type="ECO:0000313" key="2">
    <source>
        <dbReference type="EMBL" id="APZ96104.1"/>
    </source>
</evidence>
<keyword evidence="3" id="KW-1185">Reference proteome</keyword>
<dbReference type="GO" id="GO:0005886">
    <property type="term" value="C:plasma membrane"/>
    <property type="evidence" value="ECO:0007669"/>
    <property type="project" value="UniProtKB-SubCell"/>
</dbReference>
<proteinExistence type="inferred from homology"/>
<gene>
    <name evidence="2" type="primary">yidD</name>
    <name evidence="2" type="ORF">Fuma_05772</name>
</gene>
<evidence type="ECO:0000256" key="1">
    <source>
        <dbReference type="HAMAP-Rule" id="MF_00386"/>
    </source>
</evidence>
<dbReference type="RefSeq" id="WP_229360768.1">
    <property type="nucleotide sequence ID" value="NZ_CP017641.1"/>
</dbReference>
<dbReference type="Pfam" id="PF01809">
    <property type="entry name" value="YidD"/>
    <property type="match status" value="1"/>
</dbReference>
<dbReference type="Proteomes" id="UP000187735">
    <property type="component" value="Chromosome"/>
</dbReference>
<reference evidence="2 3" key="1">
    <citation type="journal article" date="2016" name="Front. Microbiol.">
        <title>Fuerstia marisgermanicae gen. nov., sp. nov., an Unusual Member of the Phylum Planctomycetes from the German Wadden Sea.</title>
        <authorList>
            <person name="Kohn T."/>
            <person name="Heuer A."/>
            <person name="Jogler M."/>
            <person name="Vollmers J."/>
            <person name="Boedeker C."/>
            <person name="Bunk B."/>
            <person name="Rast P."/>
            <person name="Borchert D."/>
            <person name="Glockner I."/>
            <person name="Freese H.M."/>
            <person name="Klenk H.P."/>
            <person name="Overmann J."/>
            <person name="Kaster A.K."/>
            <person name="Rohde M."/>
            <person name="Wiegand S."/>
            <person name="Jogler C."/>
        </authorList>
    </citation>
    <scope>NUCLEOTIDE SEQUENCE [LARGE SCALE GENOMIC DNA]</scope>
    <source>
        <strain evidence="2 3">NH11</strain>
    </source>
</reference>
<organism evidence="2 3">
    <name type="scientific">Fuerstiella marisgermanici</name>
    <dbReference type="NCBI Taxonomy" id="1891926"/>
    <lineage>
        <taxon>Bacteria</taxon>
        <taxon>Pseudomonadati</taxon>
        <taxon>Planctomycetota</taxon>
        <taxon>Planctomycetia</taxon>
        <taxon>Planctomycetales</taxon>
        <taxon>Planctomycetaceae</taxon>
        <taxon>Fuerstiella</taxon>
    </lineage>
</organism>
<keyword evidence="1" id="KW-0472">Membrane</keyword>
<dbReference type="PANTHER" id="PTHR33383:SF1">
    <property type="entry name" value="MEMBRANE PROTEIN INSERTION EFFICIENCY FACTOR-RELATED"/>
    <property type="match status" value="1"/>
</dbReference>
<dbReference type="KEGG" id="fmr:Fuma_05772"/>
<protein>
    <recommendedName>
        <fullName evidence="1">Putative membrane protein insertion efficiency factor</fullName>
    </recommendedName>
</protein>
<sequence>MKVLKWLATLPSHVVILLVRGYQLLISPWLGPNCRFHPTCSQYFILAVRKHGLIWGALKGVRRISKCHPWNPGGYDPP</sequence>
<evidence type="ECO:0000313" key="3">
    <source>
        <dbReference type="Proteomes" id="UP000187735"/>
    </source>
</evidence>
<dbReference type="HAMAP" id="MF_00386">
    <property type="entry name" value="UPF0161_YidD"/>
    <property type="match status" value="1"/>
</dbReference>
<dbReference type="PANTHER" id="PTHR33383">
    <property type="entry name" value="MEMBRANE PROTEIN INSERTION EFFICIENCY FACTOR-RELATED"/>
    <property type="match status" value="1"/>
</dbReference>
<dbReference type="SMART" id="SM01234">
    <property type="entry name" value="Haemolytic"/>
    <property type="match status" value="1"/>
</dbReference>
<keyword evidence="1" id="KW-1003">Cell membrane</keyword>
<dbReference type="EMBL" id="CP017641">
    <property type="protein sequence ID" value="APZ96104.1"/>
    <property type="molecule type" value="Genomic_DNA"/>
</dbReference>
<dbReference type="AlphaFoldDB" id="A0A1P8WPX1"/>
<comment type="similarity">
    <text evidence="1">Belongs to the UPF0161 family.</text>
</comment>
<dbReference type="InterPro" id="IPR002696">
    <property type="entry name" value="Membr_insert_effic_factor_YidD"/>
</dbReference>
<dbReference type="STRING" id="1891926.Fuma_05772"/>
<name>A0A1P8WPX1_9PLAN</name>
<accession>A0A1P8WPX1</accession>